<evidence type="ECO:0000256" key="6">
    <source>
        <dbReference type="SAM" id="Phobius"/>
    </source>
</evidence>
<name>A0A1X6ZKQ0_9RHOB</name>
<evidence type="ECO:0000259" key="7">
    <source>
        <dbReference type="Pfam" id="PF04138"/>
    </source>
</evidence>
<keyword evidence="3 6" id="KW-0812">Transmembrane</keyword>
<feature type="transmembrane region" description="Helical" evidence="6">
    <location>
        <begin position="111"/>
        <end position="130"/>
    </location>
</feature>
<comment type="similarity">
    <text evidence="2">Belongs to the GtrA family.</text>
</comment>
<feature type="transmembrane region" description="Helical" evidence="6">
    <location>
        <begin position="18"/>
        <end position="38"/>
    </location>
</feature>
<dbReference type="AlphaFoldDB" id="A0A1X6ZKQ0"/>
<evidence type="ECO:0000313" key="8">
    <source>
        <dbReference type="EMBL" id="SLN53946.1"/>
    </source>
</evidence>
<evidence type="ECO:0000256" key="1">
    <source>
        <dbReference type="ARBA" id="ARBA00004141"/>
    </source>
</evidence>
<comment type="subcellular location">
    <subcellularLocation>
        <location evidence="1">Membrane</location>
        <topology evidence="1">Multi-pass membrane protein</topology>
    </subcellularLocation>
</comment>
<evidence type="ECO:0000313" key="9">
    <source>
        <dbReference type="Proteomes" id="UP000193061"/>
    </source>
</evidence>
<dbReference type="PANTHER" id="PTHR38459:SF1">
    <property type="entry name" value="PROPHAGE BACTOPRENOL-LINKED GLUCOSE TRANSLOCASE HOMOLOG"/>
    <property type="match status" value="1"/>
</dbReference>
<dbReference type="InterPro" id="IPR051401">
    <property type="entry name" value="GtrA_CellWall_Glycosyl"/>
</dbReference>
<dbReference type="GO" id="GO:0000271">
    <property type="term" value="P:polysaccharide biosynthetic process"/>
    <property type="evidence" value="ECO:0007669"/>
    <property type="project" value="InterPro"/>
</dbReference>
<protein>
    <submittedName>
        <fullName evidence="8">GtrA-like protein</fullName>
    </submittedName>
</protein>
<keyword evidence="5 6" id="KW-0472">Membrane</keyword>
<feature type="domain" description="GtrA/DPMS transmembrane" evidence="7">
    <location>
        <begin position="17"/>
        <end position="135"/>
    </location>
</feature>
<dbReference type="PANTHER" id="PTHR38459">
    <property type="entry name" value="PROPHAGE BACTOPRENOL-LINKED GLUCOSE TRANSLOCASE HOMOLOG"/>
    <property type="match status" value="1"/>
</dbReference>
<organism evidence="8 9">
    <name type="scientific">Roseovarius albus</name>
    <dbReference type="NCBI Taxonomy" id="1247867"/>
    <lineage>
        <taxon>Bacteria</taxon>
        <taxon>Pseudomonadati</taxon>
        <taxon>Pseudomonadota</taxon>
        <taxon>Alphaproteobacteria</taxon>
        <taxon>Rhodobacterales</taxon>
        <taxon>Roseobacteraceae</taxon>
        <taxon>Roseovarius</taxon>
    </lineage>
</organism>
<keyword evidence="4 6" id="KW-1133">Transmembrane helix</keyword>
<evidence type="ECO:0000256" key="4">
    <source>
        <dbReference type="ARBA" id="ARBA00022989"/>
    </source>
</evidence>
<dbReference type="EMBL" id="FWFX01000008">
    <property type="protein sequence ID" value="SLN53946.1"/>
    <property type="molecule type" value="Genomic_DNA"/>
</dbReference>
<feature type="transmembrane region" description="Helical" evidence="6">
    <location>
        <begin position="44"/>
        <end position="61"/>
    </location>
</feature>
<gene>
    <name evidence="8" type="ORF">ROA7450_02768</name>
</gene>
<keyword evidence="9" id="KW-1185">Reference proteome</keyword>
<proteinExistence type="inferred from homology"/>
<accession>A0A1X6ZKQ0</accession>
<dbReference type="Pfam" id="PF04138">
    <property type="entry name" value="GtrA_DPMS_TM"/>
    <property type="match status" value="1"/>
</dbReference>
<reference evidence="8 9" key="1">
    <citation type="submission" date="2017-03" db="EMBL/GenBank/DDBJ databases">
        <authorList>
            <person name="Afonso C.L."/>
            <person name="Miller P.J."/>
            <person name="Scott M.A."/>
            <person name="Spackman E."/>
            <person name="Goraichik I."/>
            <person name="Dimitrov K.M."/>
            <person name="Suarez D.L."/>
            <person name="Swayne D.E."/>
        </authorList>
    </citation>
    <scope>NUCLEOTIDE SEQUENCE [LARGE SCALE GENOMIC DNA]</scope>
    <source>
        <strain evidence="8 9">CECT 7450</strain>
    </source>
</reference>
<dbReference type="GO" id="GO:0005886">
    <property type="term" value="C:plasma membrane"/>
    <property type="evidence" value="ECO:0007669"/>
    <property type="project" value="TreeGrafter"/>
</dbReference>
<evidence type="ECO:0000256" key="3">
    <source>
        <dbReference type="ARBA" id="ARBA00022692"/>
    </source>
</evidence>
<sequence length="140" mass="15539">MTDLPHQRRLFDWPVARFLVIGSLGFIVDASVLLVLILCGGDAYVSRLISFAAAVIVTWWGNRTWTFRERVDQPKYKELSAYFLVQTCGAGINYGIYALVLFWIGTSPLQVLVALACGSVTALFFNFFGAKNAVFHSGSH</sequence>
<dbReference type="RefSeq" id="WP_085806385.1">
    <property type="nucleotide sequence ID" value="NZ_FWFX01000008.1"/>
</dbReference>
<dbReference type="Proteomes" id="UP000193061">
    <property type="component" value="Unassembled WGS sequence"/>
</dbReference>
<feature type="transmembrane region" description="Helical" evidence="6">
    <location>
        <begin position="82"/>
        <end position="105"/>
    </location>
</feature>
<dbReference type="OrthoDB" id="7360864at2"/>
<evidence type="ECO:0000256" key="2">
    <source>
        <dbReference type="ARBA" id="ARBA00009399"/>
    </source>
</evidence>
<evidence type="ECO:0000256" key="5">
    <source>
        <dbReference type="ARBA" id="ARBA00023136"/>
    </source>
</evidence>
<dbReference type="InterPro" id="IPR007267">
    <property type="entry name" value="GtrA_DPMS_TM"/>
</dbReference>